<dbReference type="Gene3D" id="2.40.50.100">
    <property type="match status" value="1"/>
</dbReference>
<evidence type="ECO:0000259" key="1">
    <source>
        <dbReference type="Pfam" id="PF00364"/>
    </source>
</evidence>
<dbReference type="AlphaFoldDB" id="A0A382E466"/>
<gene>
    <name evidence="2" type="ORF">METZ01_LOCUS198420</name>
</gene>
<dbReference type="SUPFAM" id="SSF51230">
    <property type="entry name" value="Single hybrid motif"/>
    <property type="match status" value="1"/>
</dbReference>
<dbReference type="Pfam" id="PF00364">
    <property type="entry name" value="Biotin_lipoyl"/>
    <property type="match status" value="1"/>
</dbReference>
<feature type="domain" description="Lipoyl-binding" evidence="1">
    <location>
        <begin position="1"/>
        <end position="34"/>
    </location>
</feature>
<proteinExistence type="predicted"/>
<sequence length="34" mass="3900">MEEGTVLAWSKITGEEYDRGDILLELETDKMVVE</sequence>
<accession>A0A382E466</accession>
<protein>
    <recommendedName>
        <fullName evidence="1">Lipoyl-binding domain-containing protein</fullName>
    </recommendedName>
</protein>
<feature type="non-terminal residue" evidence="2">
    <location>
        <position position="34"/>
    </location>
</feature>
<reference evidence="2" key="1">
    <citation type="submission" date="2018-05" db="EMBL/GenBank/DDBJ databases">
        <authorList>
            <person name="Lanie J.A."/>
            <person name="Ng W.-L."/>
            <person name="Kazmierczak K.M."/>
            <person name="Andrzejewski T.M."/>
            <person name="Davidsen T.M."/>
            <person name="Wayne K.J."/>
            <person name="Tettelin H."/>
            <person name="Glass J.I."/>
            <person name="Rusch D."/>
            <person name="Podicherti R."/>
            <person name="Tsui H.-C.T."/>
            <person name="Winkler M.E."/>
        </authorList>
    </citation>
    <scope>NUCLEOTIDE SEQUENCE</scope>
</reference>
<evidence type="ECO:0000313" key="2">
    <source>
        <dbReference type="EMBL" id="SVB45566.1"/>
    </source>
</evidence>
<dbReference type="InterPro" id="IPR000089">
    <property type="entry name" value="Biotin_lipoyl"/>
</dbReference>
<organism evidence="2">
    <name type="scientific">marine metagenome</name>
    <dbReference type="NCBI Taxonomy" id="408172"/>
    <lineage>
        <taxon>unclassified sequences</taxon>
        <taxon>metagenomes</taxon>
        <taxon>ecological metagenomes</taxon>
    </lineage>
</organism>
<name>A0A382E466_9ZZZZ</name>
<dbReference type="InterPro" id="IPR011053">
    <property type="entry name" value="Single_hybrid_motif"/>
</dbReference>
<dbReference type="EMBL" id="UINC01042647">
    <property type="protein sequence ID" value="SVB45566.1"/>
    <property type="molecule type" value="Genomic_DNA"/>
</dbReference>